<keyword evidence="3" id="KW-0804">Transcription</keyword>
<dbReference type="SUPFAM" id="SSF48498">
    <property type="entry name" value="Tetracyclin repressor-like, C-terminal domain"/>
    <property type="match status" value="1"/>
</dbReference>
<sequence>MRARPGGRSARIRAAVLDAVRRQLSLKGYAAVTPAAVATLAGVDRATVGRRWPSKAQLVIDAGLELAEDAPPVTVSGDLDRDLRLLARRVAAALGDLGTRRLIAGFIAARAEDPELDDLISRFWANRFGAVRDILDGARDCPDTSAARAETVVEVLVAPMYFRAFISGRPIDDALIEKSAAQAAAAARC</sequence>
<dbReference type="SUPFAM" id="SSF46689">
    <property type="entry name" value="Homeodomain-like"/>
    <property type="match status" value="1"/>
</dbReference>
<protein>
    <submittedName>
        <fullName evidence="4">Putative transcriptional regulator, TetR family protein</fullName>
    </submittedName>
</protein>
<dbReference type="Gene3D" id="1.10.10.60">
    <property type="entry name" value="Homeodomain-like"/>
    <property type="match status" value="1"/>
</dbReference>
<dbReference type="InterPro" id="IPR011075">
    <property type="entry name" value="TetR_C"/>
</dbReference>
<dbReference type="OrthoDB" id="9796019at2"/>
<accession>A0A7I7YZP8</accession>
<evidence type="ECO:0000256" key="2">
    <source>
        <dbReference type="ARBA" id="ARBA00023125"/>
    </source>
</evidence>
<dbReference type="AlphaFoldDB" id="A0A7I7YZP8"/>
<proteinExistence type="predicted"/>
<dbReference type="Proteomes" id="UP000467105">
    <property type="component" value="Chromosome"/>
</dbReference>
<reference evidence="4 5" key="1">
    <citation type="journal article" date="2019" name="Emerg. Microbes Infect.">
        <title>Comprehensive subspecies identification of 175 nontuberculous mycobacteria species based on 7547 genomic profiles.</title>
        <authorList>
            <person name="Matsumoto Y."/>
            <person name="Kinjo T."/>
            <person name="Motooka D."/>
            <person name="Nabeya D."/>
            <person name="Jung N."/>
            <person name="Uechi K."/>
            <person name="Horii T."/>
            <person name="Iida T."/>
            <person name="Fujita J."/>
            <person name="Nakamura S."/>
        </authorList>
    </citation>
    <scope>NUCLEOTIDE SEQUENCE [LARGE SCALE GENOMIC DNA]</scope>
    <source>
        <strain evidence="4 5">JCM 14742</strain>
    </source>
</reference>
<dbReference type="GO" id="GO:0003677">
    <property type="term" value="F:DNA binding"/>
    <property type="evidence" value="ECO:0007669"/>
    <property type="project" value="UniProtKB-UniRule"/>
</dbReference>
<dbReference type="Pfam" id="PF16859">
    <property type="entry name" value="TetR_C_11"/>
    <property type="match status" value="1"/>
</dbReference>
<evidence type="ECO:0000313" key="5">
    <source>
        <dbReference type="Proteomes" id="UP000467105"/>
    </source>
</evidence>
<dbReference type="PROSITE" id="PS50977">
    <property type="entry name" value="HTH_TETR_2"/>
    <property type="match status" value="1"/>
</dbReference>
<name>A0A7I7YZP8_9MYCO</name>
<dbReference type="Gene3D" id="1.10.357.10">
    <property type="entry name" value="Tetracycline Repressor, domain 2"/>
    <property type="match status" value="1"/>
</dbReference>
<evidence type="ECO:0000313" key="4">
    <source>
        <dbReference type="EMBL" id="BBZ46231.1"/>
    </source>
</evidence>
<dbReference type="InterPro" id="IPR036271">
    <property type="entry name" value="Tet_transcr_reg_TetR-rel_C_sf"/>
</dbReference>
<dbReference type="Pfam" id="PF00440">
    <property type="entry name" value="TetR_N"/>
    <property type="match status" value="1"/>
</dbReference>
<keyword evidence="5" id="KW-1185">Reference proteome</keyword>
<gene>
    <name evidence="4" type="ORF">MPRM_35120</name>
</gene>
<keyword evidence="1" id="KW-0805">Transcription regulation</keyword>
<organism evidence="4 5">
    <name type="scientific">Mycobacterium parmense</name>
    <dbReference type="NCBI Taxonomy" id="185642"/>
    <lineage>
        <taxon>Bacteria</taxon>
        <taxon>Bacillati</taxon>
        <taxon>Actinomycetota</taxon>
        <taxon>Actinomycetes</taxon>
        <taxon>Mycobacteriales</taxon>
        <taxon>Mycobacteriaceae</taxon>
        <taxon>Mycobacterium</taxon>
        <taxon>Mycobacterium simiae complex</taxon>
    </lineage>
</organism>
<dbReference type="RefSeq" id="WP_161494162.1">
    <property type="nucleotide sequence ID" value="NZ_AP022614.1"/>
</dbReference>
<evidence type="ECO:0000256" key="1">
    <source>
        <dbReference type="ARBA" id="ARBA00023015"/>
    </source>
</evidence>
<dbReference type="InterPro" id="IPR001647">
    <property type="entry name" value="HTH_TetR"/>
</dbReference>
<dbReference type="EMBL" id="AP022614">
    <property type="protein sequence ID" value="BBZ46231.1"/>
    <property type="molecule type" value="Genomic_DNA"/>
</dbReference>
<dbReference type="InterPro" id="IPR009057">
    <property type="entry name" value="Homeodomain-like_sf"/>
</dbReference>
<evidence type="ECO:0000256" key="3">
    <source>
        <dbReference type="ARBA" id="ARBA00023163"/>
    </source>
</evidence>
<keyword evidence="2" id="KW-0238">DNA-binding</keyword>